<dbReference type="EMBL" id="MU266424">
    <property type="protein sequence ID" value="KAH7924449.1"/>
    <property type="molecule type" value="Genomic_DNA"/>
</dbReference>
<name>A0ACB8BFI8_9AGAM</name>
<organism evidence="1 2">
    <name type="scientific">Leucogyrophana mollusca</name>
    <dbReference type="NCBI Taxonomy" id="85980"/>
    <lineage>
        <taxon>Eukaryota</taxon>
        <taxon>Fungi</taxon>
        <taxon>Dikarya</taxon>
        <taxon>Basidiomycota</taxon>
        <taxon>Agaricomycotina</taxon>
        <taxon>Agaricomycetes</taxon>
        <taxon>Agaricomycetidae</taxon>
        <taxon>Boletales</taxon>
        <taxon>Boletales incertae sedis</taxon>
        <taxon>Leucogyrophana</taxon>
    </lineage>
</organism>
<proteinExistence type="predicted"/>
<reference evidence="1" key="1">
    <citation type="journal article" date="2021" name="New Phytol.">
        <title>Evolutionary innovations through gain and loss of genes in the ectomycorrhizal Boletales.</title>
        <authorList>
            <person name="Wu G."/>
            <person name="Miyauchi S."/>
            <person name="Morin E."/>
            <person name="Kuo A."/>
            <person name="Drula E."/>
            <person name="Varga T."/>
            <person name="Kohler A."/>
            <person name="Feng B."/>
            <person name="Cao Y."/>
            <person name="Lipzen A."/>
            <person name="Daum C."/>
            <person name="Hundley H."/>
            <person name="Pangilinan J."/>
            <person name="Johnson J."/>
            <person name="Barry K."/>
            <person name="LaButti K."/>
            <person name="Ng V."/>
            <person name="Ahrendt S."/>
            <person name="Min B."/>
            <person name="Choi I.G."/>
            <person name="Park H."/>
            <person name="Plett J.M."/>
            <person name="Magnuson J."/>
            <person name="Spatafora J.W."/>
            <person name="Nagy L.G."/>
            <person name="Henrissat B."/>
            <person name="Grigoriev I.V."/>
            <person name="Yang Z.L."/>
            <person name="Xu J."/>
            <person name="Martin F.M."/>
        </authorList>
    </citation>
    <scope>NUCLEOTIDE SEQUENCE</scope>
    <source>
        <strain evidence="1">KUC20120723A-06</strain>
    </source>
</reference>
<comment type="caution">
    <text evidence="1">The sequence shown here is derived from an EMBL/GenBank/DDBJ whole genome shotgun (WGS) entry which is preliminary data.</text>
</comment>
<keyword evidence="2" id="KW-1185">Reference proteome</keyword>
<gene>
    <name evidence="1" type="ORF">BV22DRAFT_1066784</name>
</gene>
<dbReference type="Proteomes" id="UP000790709">
    <property type="component" value="Unassembled WGS sequence"/>
</dbReference>
<sequence>MSSPKTAVTLNPVPGFCVKSKALQQTDSSAPTQISISKGIKIFLNIAWDANVPPPPPGSEDAIHKAMLGDDPDESNPDGWFVPVVVSDGRPDTDKAGQPSVVFDCIFNSSIKSRTLKDPEFKTFIIELALQRVEARTSITLSRQIGTPNIASKGKPETRQVLVPTVLYPQGHPKHRDTTSLIQEIPPGSTTATAKPEVADAPKGVLKKATVSSSTPQTPSWSWTKIQSKIRIVIDVPGLTHAAIPISTLDIEPRRVILHIPALYELDITLDASDAELVATFAKCGAGDAALSLKRMRDLEVDTAKAEWRVADKTIIIIA</sequence>
<protein>
    <submittedName>
        <fullName evidence="1">Uncharacterized protein</fullName>
    </submittedName>
</protein>
<evidence type="ECO:0000313" key="1">
    <source>
        <dbReference type="EMBL" id="KAH7924449.1"/>
    </source>
</evidence>
<accession>A0ACB8BFI8</accession>
<evidence type="ECO:0000313" key="2">
    <source>
        <dbReference type="Proteomes" id="UP000790709"/>
    </source>
</evidence>